<evidence type="ECO:0000256" key="1">
    <source>
        <dbReference type="SAM" id="MobiDB-lite"/>
    </source>
</evidence>
<accession>A0AAW1NX65</accession>
<sequence>MQPSVTAELRSGRTPVPSFTSICSAVTLSSSRVPGRHSFSTKSLNRSTGASQLQPRQAGAVRLPRRAHYIHAAASDAASSSSASSQTDSLLPVFKYLLFAGALATVLAPQQTSEIIFGITPLPYCALLLQLTDCFLALGAVCFHNLQDAATKDHLKSDTYQRLSLTLLTWHTAVGALFLANQGLTPPGWGVALCGLTMIVTTWSTYTRVGLYGIKLLLTSPQGQQNVEAILLQPTHGAFPRFLVQRLGLHLLLAAAVSFNVKDAVERDRLTASTFQNFVKALAALAVFASVQLYRLSSLALTSTTSSQYITLYRGLQVTLGAVAALSAASIQSKKA</sequence>
<reference evidence="2 3" key="1">
    <citation type="journal article" date="2024" name="Nat. Commun.">
        <title>Phylogenomics reveals the evolutionary origins of lichenization in chlorophyte algae.</title>
        <authorList>
            <person name="Puginier C."/>
            <person name="Libourel C."/>
            <person name="Otte J."/>
            <person name="Skaloud P."/>
            <person name="Haon M."/>
            <person name="Grisel S."/>
            <person name="Petersen M."/>
            <person name="Berrin J.G."/>
            <person name="Delaux P.M."/>
            <person name="Dal Grande F."/>
            <person name="Keller J."/>
        </authorList>
    </citation>
    <scope>NUCLEOTIDE SEQUENCE [LARGE SCALE GENOMIC DNA]</scope>
    <source>
        <strain evidence="2 3">SAG 2036</strain>
    </source>
</reference>
<proteinExistence type="predicted"/>
<dbReference type="EMBL" id="JALJOQ010000071">
    <property type="protein sequence ID" value="KAK9802599.1"/>
    <property type="molecule type" value="Genomic_DNA"/>
</dbReference>
<feature type="compositionally biased region" description="Polar residues" evidence="1">
    <location>
        <begin position="32"/>
        <end position="55"/>
    </location>
</feature>
<comment type="caution">
    <text evidence="2">The sequence shown here is derived from an EMBL/GenBank/DDBJ whole genome shotgun (WGS) entry which is preliminary data.</text>
</comment>
<organism evidence="2 3">
    <name type="scientific">Symbiochloris irregularis</name>
    <dbReference type="NCBI Taxonomy" id="706552"/>
    <lineage>
        <taxon>Eukaryota</taxon>
        <taxon>Viridiplantae</taxon>
        <taxon>Chlorophyta</taxon>
        <taxon>core chlorophytes</taxon>
        <taxon>Trebouxiophyceae</taxon>
        <taxon>Trebouxiales</taxon>
        <taxon>Trebouxiaceae</taxon>
        <taxon>Symbiochloris</taxon>
    </lineage>
</organism>
<keyword evidence="3" id="KW-1185">Reference proteome</keyword>
<dbReference type="Proteomes" id="UP001465755">
    <property type="component" value="Unassembled WGS sequence"/>
</dbReference>
<name>A0AAW1NX65_9CHLO</name>
<evidence type="ECO:0000313" key="2">
    <source>
        <dbReference type="EMBL" id="KAK9802599.1"/>
    </source>
</evidence>
<protein>
    <submittedName>
        <fullName evidence="2">Uncharacterized protein</fullName>
    </submittedName>
</protein>
<feature type="region of interest" description="Disordered" evidence="1">
    <location>
        <begin position="32"/>
        <end position="57"/>
    </location>
</feature>
<evidence type="ECO:0000313" key="3">
    <source>
        <dbReference type="Proteomes" id="UP001465755"/>
    </source>
</evidence>
<dbReference type="AlphaFoldDB" id="A0AAW1NX65"/>
<gene>
    <name evidence="2" type="ORF">WJX73_010871</name>
</gene>